<accession>A0A9X0ANQ1</accession>
<dbReference type="AlphaFoldDB" id="A0A9X0ANQ1"/>
<keyword evidence="2" id="KW-1185">Reference proteome</keyword>
<dbReference type="EMBL" id="JAPEIS010000005">
    <property type="protein sequence ID" value="KAJ8066147.1"/>
    <property type="molecule type" value="Genomic_DNA"/>
</dbReference>
<comment type="caution">
    <text evidence="1">The sequence shown here is derived from an EMBL/GenBank/DDBJ whole genome shotgun (WGS) entry which is preliminary data.</text>
</comment>
<sequence>MAGMNNYELMALALEKRVPSKAMTEAVMISAAGNSNGAELMEILFEKHGGKIIITEAIIIAAIENRMWGVKIVEALLKEQKKNITITNEVIKALVKRNKAAITWSRIDDITIPLLEKRGADMRATEEIFRMMATKINFSKKALTLLIEKQGEKMKVTQEMVEIVAEEYPDDAILLAEMEEMCKM</sequence>
<dbReference type="Proteomes" id="UP001152300">
    <property type="component" value="Unassembled WGS sequence"/>
</dbReference>
<organism evidence="1 2">
    <name type="scientific">Sclerotinia nivalis</name>
    <dbReference type="NCBI Taxonomy" id="352851"/>
    <lineage>
        <taxon>Eukaryota</taxon>
        <taxon>Fungi</taxon>
        <taxon>Dikarya</taxon>
        <taxon>Ascomycota</taxon>
        <taxon>Pezizomycotina</taxon>
        <taxon>Leotiomycetes</taxon>
        <taxon>Helotiales</taxon>
        <taxon>Sclerotiniaceae</taxon>
        <taxon>Sclerotinia</taxon>
    </lineage>
</organism>
<proteinExistence type="predicted"/>
<gene>
    <name evidence="1" type="ORF">OCU04_005238</name>
</gene>
<dbReference type="OrthoDB" id="7464126at2759"/>
<name>A0A9X0ANQ1_9HELO</name>
<dbReference type="InterPro" id="IPR055530">
    <property type="entry name" value="DUF7104"/>
</dbReference>
<reference evidence="1" key="1">
    <citation type="submission" date="2022-11" db="EMBL/GenBank/DDBJ databases">
        <title>Genome Resource of Sclerotinia nivalis Strain SnTB1, a Plant Pathogen Isolated from American Ginseng.</title>
        <authorList>
            <person name="Fan S."/>
        </authorList>
    </citation>
    <scope>NUCLEOTIDE SEQUENCE</scope>
    <source>
        <strain evidence="1">SnTB1</strain>
    </source>
</reference>
<protein>
    <submittedName>
        <fullName evidence="1">Uncharacterized protein</fullName>
    </submittedName>
</protein>
<evidence type="ECO:0000313" key="1">
    <source>
        <dbReference type="EMBL" id="KAJ8066147.1"/>
    </source>
</evidence>
<dbReference type="Pfam" id="PF23397">
    <property type="entry name" value="DUF7104"/>
    <property type="match status" value="3"/>
</dbReference>
<evidence type="ECO:0000313" key="2">
    <source>
        <dbReference type="Proteomes" id="UP001152300"/>
    </source>
</evidence>